<protein>
    <submittedName>
        <fullName evidence="1">Uncharacterized protein</fullName>
    </submittedName>
</protein>
<proteinExistence type="predicted"/>
<reference evidence="1 2" key="1">
    <citation type="submission" date="2022-01" db="EMBL/GenBank/DDBJ databases">
        <authorList>
            <person name="Xiong W."/>
            <person name="Schranz E."/>
        </authorList>
    </citation>
    <scope>NUCLEOTIDE SEQUENCE [LARGE SCALE GENOMIC DNA]</scope>
</reference>
<gene>
    <name evidence="1" type="ORF">LVIROSA_LOCUS39563</name>
</gene>
<dbReference type="Proteomes" id="UP001157418">
    <property type="component" value="Unassembled WGS sequence"/>
</dbReference>
<dbReference type="EMBL" id="CAKMRJ010005745">
    <property type="protein sequence ID" value="CAH1454381.1"/>
    <property type="molecule type" value="Genomic_DNA"/>
</dbReference>
<sequence length="143" mass="16748">MSLNTKNQLEFSTKAMDFSDDVFKDVFGGLYEPFAGLNEMDFELYGIYMDHEPQNEFLSPLNKCKDSFLNVLLSDDNLHNSSIADEVCMKNYEVTNGYGMYYEKCDNTRLVVRCGKRGQDKEKENQYPFRLYVGWMYNDKTVK</sequence>
<evidence type="ECO:0000313" key="1">
    <source>
        <dbReference type="EMBL" id="CAH1454381.1"/>
    </source>
</evidence>
<organism evidence="1 2">
    <name type="scientific">Lactuca virosa</name>
    <dbReference type="NCBI Taxonomy" id="75947"/>
    <lineage>
        <taxon>Eukaryota</taxon>
        <taxon>Viridiplantae</taxon>
        <taxon>Streptophyta</taxon>
        <taxon>Embryophyta</taxon>
        <taxon>Tracheophyta</taxon>
        <taxon>Spermatophyta</taxon>
        <taxon>Magnoliopsida</taxon>
        <taxon>eudicotyledons</taxon>
        <taxon>Gunneridae</taxon>
        <taxon>Pentapetalae</taxon>
        <taxon>asterids</taxon>
        <taxon>campanulids</taxon>
        <taxon>Asterales</taxon>
        <taxon>Asteraceae</taxon>
        <taxon>Cichorioideae</taxon>
        <taxon>Cichorieae</taxon>
        <taxon>Lactucinae</taxon>
        <taxon>Lactuca</taxon>
    </lineage>
</organism>
<accession>A0AAU9PVU0</accession>
<name>A0AAU9PVU0_9ASTR</name>
<evidence type="ECO:0000313" key="2">
    <source>
        <dbReference type="Proteomes" id="UP001157418"/>
    </source>
</evidence>
<keyword evidence="2" id="KW-1185">Reference proteome</keyword>
<comment type="caution">
    <text evidence="1">The sequence shown here is derived from an EMBL/GenBank/DDBJ whole genome shotgun (WGS) entry which is preliminary data.</text>
</comment>
<dbReference type="AlphaFoldDB" id="A0AAU9PVU0"/>